<organism evidence="2 3">
    <name type="scientific">Cordyceps militaris</name>
    <name type="common">Caterpillar fungus</name>
    <name type="synonym">Clavaria militaris</name>
    <dbReference type="NCBI Taxonomy" id="73501"/>
    <lineage>
        <taxon>Eukaryota</taxon>
        <taxon>Fungi</taxon>
        <taxon>Dikarya</taxon>
        <taxon>Ascomycota</taxon>
        <taxon>Pezizomycotina</taxon>
        <taxon>Sordariomycetes</taxon>
        <taxon>Hypocreomycetidae</taxon>
        <taxon>Hypocreales</taxon>
        <taxon>Cordycipitaceae</taxon>
        <taxon>Cordyceps</taxon>
    </lineage>
</organism>
<accession>A0A2H4SR64</accession>
<evidence type="ECO:0000256" key="1">
    <source>
        <dbReference type="SAM" id="MobiDB-lite"/>
    </source>
</evidence>
<reference evidence="2 3" key="1">
    <citation type="journal article" date="2017" name="BMC Genomics">
        <title>Chromosome level assembly and secondary metabolite potential of the parasitic fungus Cordyceps militaris.</title>
        <authorList>
            <person name="Kramer G.J."/>
            <person name="Nodwell J.R."/>
        </authorList>
    </citation>
    <scope>NUCLEOTIDE SEQUENCE [LARGE SCALE GENOMIC DNA]</scope>
    <source>
        <strain evidence="2 3">ATCC 34164</strain>
    </source>
</reference>
<dbReference type="VEuPathDB" id="FungiDB:A9K55_002052"/>
<evidence type="ECO:0000313" key="3">
    <source>
        <dbReference type="Proteomes" id="UP000323067"/>
    </source>
</evidence>
<dbReference type="EMBL" id="CP023326">
    <property type="protein sequence ID" value="ATY65595.1"/>
    <property type="molecule type" value="Genomic_DNA"/>
</dbReference>
<dbReference type="OrthoDB" id="4364105at2759"/>
<feature type="compositionally biased region" description="Polar residues" evidence="1">
    <location>
        <begin position="335"/>
        <end position="344"/>
    </location>
</feature>
<sequence>MSSPRITASAVDSSSSSPTATRAALTTPFVPSGCEGGQFTTVTGVPYHTTDTFVVSDPRRSSTCQPEGWDAGTPQFAYSPAVCPSRWTAYSLTVASVGDEFESRAICCSESFTYTNYVLNPLHSAQESAGVHEYQTDGGNVVSKISNERVHALTTRAIDRRADGYENLEGLENAEGGLCRFEMVTKHVAPGDVLGRSSAPYYRNSDDTQAVTPETIECLRSRGITHVISLNSQAHAEDIRQGLESAGIAYTASLWKTFTIQPRQTLHKAGKPFVSTVEARWCGVAMDTAVLLTHWSDAQYGENFVETPEQKQALNELEKSLKAKGPQGATPAPPSTDNRPQGVTPNPAEAMDVDADKSDEATQIERPQTGTSNPAEAMDVDTGSSNEPMDVDRPQGVTPNPPTAMDVDRPQGATPNPPTAMDVDTANSQEPMEVDEEILTRWRQGQFGTVNCVAAIAALTALSNNKLGRSLSKPSLGARAQEDDCSRAREMALKAKAPAAPSTGSCSKVSTLDFGFQLKDNNWAGTYDSISVAFASEEDKKSKNGQHQQVEIARAPSAGLHVWKPIDLKKFFGASSVALRDIYGAPLMPHFAKLRFSTYYYAKRLNNHLDDVN</sequence>
<proteinExistence type="predicted"/>
<dbReference type="VEuPathDB" id="FungiDB:CCM_06930"/>
<feature type="region of interest" description="Disordered" evidence="1">
    <location>
        <begin position="322"/>
        <end position="415"/>
    </location>
</feature>
<feature type="compositionally biased region" description="Low complexity" evidence="1">
    <location>
        <begin position="7"/>
        <end position="22"/>
    </location>
</feature>
<feature type="compositionally biased region" description="Polar residues" evidence="1">
    <location>
        <begin position="365"/>
        <end position="374"/>
    </location>
</feature>
<evidence type="ECO:0000313" key="2">
    <source>
        <dbReference type="EMBL" id="ATY65595.1"/>
    </source>
</evidence>
<gene>
    <name evidence="2" type="ORF">A9K55_002052</name>
</gene>
<feature type="region of interest" description="Disordered" evidence="1">
    <location>
        <begin position="1"/>
        <end position="22"/>
    </location>
</feature>
<protein>
    <submittedName>
        <fullName evidence="2">Tyrosine phosphatase</fullName>
    </submittedName>
</protein>
<dbReference type="Proteomes" id="UP000323067">
    <property type="component" value="Chromosome iii"/>
</dbReference>
<name>A0A2H4SR64_CORMI</name>
<dbReference type="AlphaFoldDB" id="A0A2H4SR64"/>